<organism evidence="2 3">
    <name type="scientific">Chaetomium fimeti</name>
    <dbReference type="NCBI Taxonomy" id="1854472"/>
    <lineage>
        <taxon>Eukaryota</taxon>
        <taxon>Fungi</taxon>
        <taxon>Dikarya</taxon>
        <taxon>Ascomycota</taxon>
        <taxon>Pezizomycotina</taxon>
        <taxon>Sordariomycetes</taxon>
        <taxon>Sordariomycetidae</taxon>
        <taxon>Sordariales</taxon>
        <taxon>Chaetomiaceae</taxon>
        <taxon>Chaetomium</taxon>
    </lineage>
</organism>
<protein>
    <submittedName>
        <fullName evidence="2">Heterokaryon incompatibility protein-domain-containing protein</fullName>
    </submittedName>
</protein>
<dbReference type="AlphaFoldDB" id="A0AAE0HDP0"/>
<dbReference type="EMBL" id="JAUEPN010000005">
    <property type="protein sequence ID" value="KAK3294492.1"/>
    <property type="molecule type" value="Genomic_DNA"/>
</dbReference>
<proteinExistence type="predicted"/>
<dbReference type="Proteomes" id="UP001278766">
    <property type="component" value="Unassembled WGS sequence"/>
</dbReference>
<comment type="caution">
    <text evidence="2">The sequence shown here is derived from an EMBL/GenBank/DDBJ whole genome shotgun (WGS) entry which is preliminary data.</text>
</comment>
<reference evidence="2" key="2">
    <citation type="submission" date="2023-06" db="EMBL/GenBank/DDBJ databases">
        <authorList>
            <consortium name="Lawrence Berkeley National Laboratory"/>
            <person name="Haridas S."/>
            <person name="Hensen N."/>
            <person name="Bonometti L."/>
            <person name="Westerberg I."/>
            <person name="Brannstrom I.O."/>
            <person name="Guillou S."/>
            <person name="Cros-Aarteil S."/>
            <person name="Calhoun S."/>
            <person name="Kuo A."/>
            <person name="Mondo S."/>
            <person name="Pangilinan J."/>
            <person name="Riley R."/>
            <person name="Labutti K."/>
            <person name="Andreopoulos B."/>
            <person name="Lipzen A."/>
            <person name="Chen C."/>
            <person name="Yanf M."/>
            <person name="Daum C."/>
            <person name="Ng V."/>
            <person name="Clum A."/>
            <person name="Steindorff A."/>
            <person name="Ohm R."/>
            <person name="Martin F."/>
            <person name="Silar P."/>
            <person name="Natvig D."/>
            <person name="Lalanne C."/>
            <person name="Gautier V."/>
            <person name="Ament-Velasquez S.L."/>
            <person name="Kruys A."/>
            <person name="Hutchinson M.I."/>
            <person name="Powell A.J."/>
            <person name="Barry K."/>
            <person name="Miller A.N."/>
            <person name="Grigoriev I.V."/>
            <person name="Debuchy R."/>
            <person name="Gladieux P."/>
            <person name="Thoren M.H."/>
            <person name="Johannesson H."/>
        </authorList>
    </citation>
    <scope>NUCLEOTIDE SEQUENCE</scope>
    <source>
        <strain evidence="2">CBS 168.71</strain>
    </source>
</reference>
<sequence>MEQHDAFEVAHVCSHCRHGLTFSPENRSVGTKAFLDFCDYLHQDLYPRMPGLVQSIASTGCRFCSFLLLAIRSRDGNAVEIGRGADGTGDIFPLQLPRRVYLALRYSLLATPTTNKSRPFIIRVLALQLIVHVDPAPGFPVHVPPESLADSSLGYVAWKRLRRLNPDRPRGFVAWGLRTNTAEASMGSFTWPVTFVSGPIAPWFSVARPISQHALEDGGIEFITSNLRTCSESCQHSRPTEPAFLPTRLLDVRGAKIRVIETAASGPTAGLRARRDTRYLTLSYCWGNAEQAKSQLRLSIDSQSQLRRGFPPEDMSPVQQDAVATTRALRVPYLWIDALCIRQGDRDDWARESSQMHMIYSGSYATICALISASCQEGFLARGSNPFTVKLPFTYPEDVPGHVSTFEIGNRAIYSDDSSGLDEMAVSARDSSRWTTRGWTFQEEILSTRTIYFTRLGLIFSCSEYTRAECDHEGADEGDVGAWFKGSTISNLDNQADVYDVWCEQVIQYSKRELTSVTDVFPALSGLAQQFAAATGDEYVAGLWSKDLVRQLSWTLRRPPHTSLSSLTRALEQSLAYVAPSWSWAGRGLVSCFSAGRRTLDRRFTWGRHSIKIRHEYGELGKVIVPEGPDRFGQISSGELSLVAYVLPLGSAPFSYIPRENMPSVGEYQFHRPDGISMMFACYLDWKMASDEEWTQDLLLMLTGSVEAEVVGQSQGRSFMETDPCGLIIQPTGAEDKYLRVGTFERAPQSYLEPFLEHDPARHHRLSVEFLKTCERRNITLI</sequence>
<accession>A0AAE0HDP0</accession>
<evidence type="ECO:0000259" key="1">
    <source>
        <dbReference type="Pfam" id="PF06985"/>
    </source>
</evidence>
<dbReference type="PANTHER" id="PTHR33112:SF16">
    <property type="entry name" value="HETEROKARYON INCOMPATIBILITY DOMAIN-CONTAINING PROTEIN"/>
    <property type="match status" value="1"/>
</dbReference>
<dbReference type="InterPro" id="IPR010730">
    <property type="entry name" value="HET"/>
</dbReference>
<reference evidence="2" key="1">
    <citation type="journal article" date="2023" name="Mol. Phylogenet. Evol.">
        <title>Genome-scale phylogeny and comparative genomics of the fungal order Sordariales.</title>
        <authorList>
            <person name="Hensen N."/>
            <person name="Bonometti L."/>
            <person name="Westerberg I."/>
            <person name="Brannstrom I.O."/>
            <person name="Guillou S."/>
            <person name="Cros-Aarteil S."/>
            <person name="Calhoun S."/>
            <person name="Haridas S."/>
            <person name="Kuo A."/>
            <person name="Mondo S."/>
            <person name="Pangilinan J."/>
            <person name="Riley R."/>
            <person name="LaButti K."/>
            <person name="Andreopoulos B."/>
            <person name="Lipzen A."/>
            <person name="Chen C."/>
            <person name="Yan M."/>
            <person name="Daum C."/>
            <person name="Ng V."/>
            <person name="Clum A."/>
            <person name="Steindorff A."/>
            <person name="Ohm R.A."/>
            <person name="Martin F."/>
            <person name="Silar P."/>
            <person name="Natvig D.O."/>
            <person name="Lalanne C."/>
            <person name="Gautier V."/>
            <person name="Ament-Velasquez S.L."/>
            <person name="Kruys A."/>
            <person name="Hutchinson M.I."/>
            <person name="Powell A.J."/>
            <person name="Barry K."/>
            <person name="Miller A.N."/>
            <person name="Grigoriev I.V."/>
            <person name="Debuchy R."/>
            <person name="Gladieux P."/>
            <person name="Hiltunen Thoren M."/>
            <person name="Johannesson H."/>
        </authorList>
    </citation>
    <scope>NUCLEOTIDE SEQUENCE</scope>
    <source>
        <strain evidence="2">CBS 168.71</strain>
    </source>
</reference>
<gene>
    <name evidence="2" type="ORF">B0H64DRAFT_400859</name>
</gene>
<dbReference type="RefSeq" id="XP_062658006.1">
    <property type="nucleotide sequence ID" value="XM_062804104.1"/>
</dbReference>
<evidence type="ECO:0000313" key="3">
    <source>
        <dbReference type="Proteomes" id="UP001278766"/>
    </source>
</evidence>
<keyword evidence="3" id="KW-1185">Reference proteome</keyword>
<name>A0AAE0HDP0_9PEZI</name>
<feature type="domain" description="Heterokaryon incompatibility" evidence="1">
    <location>
        <begin position="279"/>
        <end position="443"/>
    </location>
</feature>
<dbReference type="GeneID" id="87841052"/>
<evidence type="ECO:0000313" key="2">
    <source>
        <dbReference type="EMBL" id="KAK3294492.1"/>
    </source>
</evidence>
<dbReference type="PANTHER" id="PTHR33112">
    <property type="entry name" value="DOMAIN PROTEIN, PUTATIVE-RELATED"/>
    <property type="match status" value="1"/>
</dbReference>
<dbReference type="Pfam" id="PF06985">
    <property type="entry name" value="HET"/>
    <property type="match status" value="1"/>
</dbReference>